<dbReference type="EMBL" id="JAULSU010000004">
    <property type="protein sequence ID" value="KAK0619387.1"/>
    <property type="molecule type" value="Genomic_DNA"/>
</dbReference>
<evidence type="ECO:0000313" key="2">
    <source>
        <dbReference type="EMBL" id="KAK0619387.1"/>
    </source>
</evidence>
<sequence length="122" mass="12962">MLWQLGVAHPTFSVVAASFAEQLSDRTGYAGLINVKTPPPYADDCRIPRLCRLLSSGPAAHNPRSPGSGSRQKRKLACDVKKLVESVEEPGDNSGGTQLGALVSGCRPARYGNTTCHAVQDK</sequence>
<name>A0AA40BZD5_9PEZI</name>
<proteinExistence type="predicted"/>
<keyword evidence="3" id="KW-1185">Reference proteome</keyword>
<accession>A0AA40BZD5</accession>
<organism evidence="2 3">
    <name type="scientific">Immersiella caudata</name>
    <dbReference type="NCBI Taxonomy" id="314043"/>
    <lineage>
        <taxon>Eukaryota</taxon>
        <taxon>Fungi</taxon>
        <taxon>Dikarya</taxon>
        <taxon>Ascomycota</taxon>
        <taxon>Pezizomycotina</taxon>
        <taxon>Sordariomycetes</taxon>
        <taxon>Sordariomycetidae</taxon>
        <taxon>Sordariales</taxon>
        <taxon>Lasiosphaeriaceae</taxon>
        <taxon>Immersiella</taxon>
    </lineage>
</organism>
<comment type="caution">
    <text evidence="2">The sequence shown here is derived from an EMBL/GenBank/DDBJ whole genome shotgun (WGS) entry which is preliminary data.</text>
</comment>
<protein>
    <submittedName>
        <fullName evidence="2">Uncharacterized protein</fullName>
    </submittedName>
</protein>
<reference evidence="2" key="1">
    <citation type="submission" date="2023-06" db="EMBL/GenBank/DDBJ databases">
        <title>Genome-scale phylogeny and comparative genomics of the fungal order Sordariales.</title>
        <authorList>
            <consortium name="Lawrence Berkeley National Laboratory"/>
            <person name="Hensen N."/>
            <person name="Bonometti L."/>
            <person name="Westerberg I."/>
            <person name="Brannstrom I.O."/>
            <person name="Guillou S."/>
            <person name="Cros-Aarteil S."/>
            <person name="Calhoun S."/>
            <person name="Haridas S."/>
            <person name="Kuo A."/>
            <person name="Mondo S."/>
            <person name="Pangilinan J."/>
            <person name="Riley R."/>
            <person name="Labutti K."/>
            <person name="Andreopoulos B."/>
            <person name="Lipzen A."/>
            <person name="Chen C."/>
            <person name="Yanf M."/>
            <person name="Daum C."/>
            <person name="Ng V."/>
            <person name="Clum A."/>
            <person name="Steindorff A."/>
            <person name="Ohm R."/>
            <person name="Martin F."/>
            <person name="Silar P."/>
            <person name="Natvig D."/>
            <person name="Lalanne C."/>
            <person name="Gautier V."/>
            <person name="Ament-Velasquez S.L."/>
            <person name="Kruys A."/>
            <person name="Hutchinson M.I."/>
            <person name="Powell A.J."/>
            <person name="Barry K."/>
            <person name="Miller A.N."/>
            <person name="Grigoriev I.V."/>
            <person name="Debuchy R."/>
            <person name="Gladieux P."/>
            <person name="Thoren M.H."/>
            <person name="Johannesson H."/>
        </authorList>
    </citation>
    <scope>NUCLEOTIDE SEQUENCE</scope>
    <source>
        <strain evidence="2">CBS 606.72</strain>
    </source>
</reference>
<dbReference type="AlphaFoldDB" id="A0AA40BZD5"/>
<gene>
    <name evidence="2" type="ORF">B0T14DRAFT_207750</name>
</gene>
<dbReference type="Proteomes" id="UP001175000">
    <property type="component" value="Unassembled WGS sequence"/>
</dbReference>
<evidence type="ECO:0000256" key="1">
    <source>
        <dbReference type="SAM" id="MobiDB-lite"/>
    </source>
</evidence>
<feature type="region of interest" description="Disordered" evidence="1">
    <location>
        <begin position="56"/>
        <end position="75"/>
    </location>
</feature>
<evidence type="ECO:0000313" key="3">
    <source>
        <dbReference type="Proteomes" id="UP001175000"/>
    </source>
</evidence>